<dbReference type="Pfam" id="PF13482">
    <property type="entry name" value="RNase_H_2"/>
    <property type="match status" value="1"/>
</dbReference>
<comment type="caution">
    <text evidence="2">The sequence shown here is derived from an EMBL/GenBank/DDBJ whole genome shotgun (WGS) entry which is preliminary data.</text>
</comment>
<gene>
    <name evidence="2" type="ORF">F8377_08870</name>
</gene>
<feature type="domain" description="YprB ribonuclease H-like" evidence="1">
    <location>
        <begin position="461"/>
        <end position="551"/>
    </location>
</feature>
<organism evidence="2 3">
    <name type="scientific">Corynebacterium zhongnanshanii</name>
    <dbReference type="NCBI Taxonomy" id="2768834"/>
    <lineage>
        <taxon>Bacteria</taxon>
        <taxon>Bacillati</taxon>
        <taxon>Actinomycetota</taxon>
        <taxon>Actinomycetes</taxon>
        <taxon>Mycobacteriales</taxon>
        <taxon>Corynebacteriaceae</taxon>
        <taxon>Corynebacterium</taxon>
    </lineage>
</organism>
<dbReference type="InterPro" id="IPR038720">
    <property type="entry name" value="YprB_RNase_H-like_dom"/>
</dbReference>
<evidence type="ECO:0000313" key="2">
    <source>
        <dbReference type="EMBL" id="KAB3520001.1"/>
    </source>
</evidence>
<keyword evidence="3" id="KW-1185">Reference proteome</keyword>
<accession>A0ABQ6VCR7</accession>
<protein>
    <recommendedName>
        <fullName evidence="1">YprB ribonuclease H-like domain-containing protein</fullName>
    </recommendedName>
</protein>
<name>A0ABQ6VCR7_9CORY</name>
<evidence type="ECO:0000313" key="3">
    <source>
        <dbReference type="Proteomes" id="UP000436181"/>
    </source>
</evidence>
<dbReference type="Proteomes" id="UP000436181">
    <property type="component" value="Unassembled WGS sequence"/>
</dbReference>
<reference evidence="2 3" key="1">
    <citation type="submission" date="2019-10" db="EMBL/GenBank/DDBJ databases">
        <title>Corynebacterium sp novel species isolated from the respiratory tract of Marmot.</title>
        <authorList>
            <person name="Zhang G."/>
        </authorList>
    </citation>
    <scope>NUCLEOTIDE SEQUENCE [LARGE SCALE GENOMIC DNA]</scope>
    <source>
        <strain evidence="2 3">336</strain>
    </source>
</reference>
<sequence length="561" mass="62147">MTTLLSIVSAPHDPAQPITPRDVVGCRHRTVLTHAAAAGIVAPDRRTDYSIHVERYTHRLSVLRRQAQIFSLLPSKPRRGDAVRRLTRVDISNQDYAEGLSVECTLEAMAEGTRLITNAHLAEGPLDVRVDLLVREDQGSGVDEHMRYMPVIFSGHAVAKKVAKRSQANCRVVDVSALGLGTPLPAPWRRKNNSGDTQTVAMAHTVLSAWGFASTEVGFVSAAGDAAYRCFTTSAQPMLAGLYAALKEPLPIRPTRIKECATCDFHNHCRIQLLQRNDISLLLPGAKSTPLRERGIETLEKLASEKMGEVSHLSEAWMRGEAALRRPLKRWVTDPQLWGGRAFTVDTLTPTFSGELDWVDEVDVDMEAHPERGTFLWGTFDGSRYIAFSDFSAGDDGQHVAEFWRWLMGRKTASEERGRHFQAWVYAAQGENYWLRYYADHYGGRSYPTAQGDVVMPTRAEVDEFLASESWCDVFEIVKRALAGTGSLGLKTVSPLAGFHFSQEGVNGRAAVTLFEQAVGSAAGVAATARRTLERYNADDCVATRQVRYWLRRGAPGMRSM</sequence>
<dbReference type="EMBL" id="WBZJ01000003">
    <property type="protein sequence ID" value="KAB3520001.1"/>
    <property type="molecule type" value="Genomic_DNA"/>
</dbReference>
<evidence type="ECO:0000259" key="1">
    <source>
        <dbReference type="Pfam" id="PF13482"/>
    </source>
</evidence>
<proteinExistence type="predicted"/>